<dbReference type="Proteomes" id="UP000255549">
    <property type="component" value="Unassembled WGS sequence"/>
</dbReference>
<evidence type="ECO:0000259" key="1">
    <source>
        <dbReference type="PROSITE" id="PS50075"/>
    </source>
</evidence>
<dbReference type="RefSeq" id="WP_019167407.1">
    <property type="nucleotide sequence ID" value="NZ_CAIB01000032.1"/>
</dbReference>
<evidence type="ECO:0000313" key="2">
    <source>
        <dbReference type="EMBL" id="SUM43740.1"/>
    </source>
</evidence>
<dbReference type="InterPro" id="IPR009081">
    <property type="entry name" value="PP-bd_ACP"/>
</dbReference>
<accession>A0A380G035</accession>
<dbReference type="InterPro" id="IPR036736">
    <property type="entry name" value="ACP-like_sf"/>
</dbReference>
<dbReference type="Gene3D" id="1.10.1200.10">
    <property type="entry name" value="ACP-like"/>
    <property type="match status" value="1"/>
</dbReference>
<dbReference type="PROSITE" id="PS50075">
    <property type="entry name" value="CARRIER"/>
    <property type="match status" value="1"/>
</dbReference>
<dbReference type="AlphaFoldDB" id="A0A380G035"/>
<proteinExistence type="predicted"/>
<protein>
    <submittedName>
        <fullName evidence="2">Putative non-ribosomal peptide synthetase</fullName>
    </submittedName>
</protein>
<dbReference type="OrthoDB" id="9765680at2"/>
<keyword evidence="3" id="KW-1185">Reference proteome</keyword>
<dbReference type="SUPFAM" id="SSF47336">
    <property type="entry name" value="ACP-like"/>
    <property type="match status" value="1"/>
</dbReference>
<dbReference type="STRING" id="1141106.GCA_000308095_02422"/>
<sequence>MEGFEVPLNEIDYNLHYIELVSNLPDQKFKKTPVFKGNKKIEMFKNQYQWEVLDTDQVENKIYAKALLNHNSINLDKMLFDEKILEDNDLKARNEVKNVLLGVWKKILHSNDIDLESNFFDIGGNSLLAVKMEVELEEKGWYIENLNMIENPTINNIAKYMKKEEENG</sequence>
<dbReference type="Pfam" id="PF00550">
    <property type="entry name" value="PP-binding"/>
    <property type="match status" value="1"/>
</dbReference>
<dbReference type="EMBL" id="UHDP01000001">
    <property type="protein sequence ID" value="SUM43740.1"/>
    <property type="molecule type" value="Genomic_DNA"/>
</dbReference>
<evidence type="ECO:0000313" key="3">
    <source>
        <dbReference type="Proteomes" id="UP000255549"/>
    </source>
</evidence>
<feature type="domain" description="Carrier" evidence="1">
    <location>
        <begin position="91"/>
        <end position="165"/>
    </location>
</feature>
<name>A0A380G035_STAIN</name>
<gene>
    <name evidence="2" type="primary">srfAA</name>
    <name evidence="2" type="ORF">NCTC11048_00112</name>
</gene>
<reference evidence="2 3" key="1">
    <citation type="submission" date="2018-06" db="EMBL/GenBank/DDBJ databases">
        <authorList>
            <consortium name="Pathogen Informatics"/>
            <person name="Doyle S."/>
        </authorList>
    </citation>
    <scope>NUCLEOTIDE SEQUENCE [LARGE SCALE GENOMIC DNA]</scope>
    <source>
        <strain evidence="3">NCTC 11048</strain>
    </source>
</reference>
<organism evidence="2 3">
    <name type="scientific">Staphylococcus intermedius NCTC 11048</name>
    <dbReference type="NCBI Taxonomy" id="1141106"/>
    <lineage>
        <taxon>Bacteria</taxon>
        <taxon>Bacillati</taxon>
        <taxon>Bacillota</taxon>
        <taxon>Bacilli</taxon>
        <taxon>Bacillales</taxon>
        <taxon>Staphylococcaceae</taxon>
        <taxon>Staphylococcus</taxon>
        <taxon>Staphylococcus intermedius group</taxon>
    </lineage>
</organism>